<dbReference type="RefSeq" id="WP_377916863.1">
    <property type="nucleotide sequence ID" value="NZ_JBHRZT010000067.1"/>
</dbReference>
<reference evidence="2" key="1">
    <citation type="journal article" date="2019" name="Int. J. Syst. Evol. Microbiol.">
        <title>The Global Catalogue of Microorganisms (GCM) 10K type strain sequencing project: providing services to taxonomists for standard genome sequencing and annotation.</title>
        <authorList>
            <consortium name="The Broad Institute Genomics Platform"/>
            <consortium name="The Broad Institute Genome Sequencing Center for Infectious Disease"/>
            <person name="Wu L."/>
            <person name="Ma J."/>
        </authorList>
    </citation>
    <scope>NUCLEOTIDE SEQUENCE [LARGE SCALE GENOMIC DNA]</scope>
    <source>
        <strain evidence="2">CCUG 61889</strain>
    </source>
</reference>
<proteinExistence type="predicted"/>
<evidence type="ECO:0000313" key="2">
    <source>
        <dbReference type="Proteomes" id="UP001595752"/>
    </source>
</evidence>
<comment type="caution">
    <text evidence="1">The sequence shown here is derived from an EMBL/GenBank/DDBJ whole genome shotgun (WGS) entry which is preliminary data.</text>
</comment>
<evidence type="ECO:0000313" key="1">
    <source>
        <dbReference type="EMBL" id="MFC3884936.1"/>
    </source>
</evidence>
<dbReference type="Proteomes" id="UP001595752">
    <property type="component" value="Unassembled WGS sequence"/>
</dbReference>
<accession>A0ABV8B3X2</accession>
<evidence type="ECO:0008006" key="3">
    <source>
        <dbReference type="Google" id="ProtNLM"/>
    </source>
</evidence>
<keyword evidence="2" id="KW-1185">Reference proteome</keyword>
<dbReference type="EMBL" id="JBHRZT010000067">
    <property type="protein sequence ID" value="MFC3884936.1"/>
    <property type="molecule type" value="Genomic_DNA"/>
</dbReference>
<sequence length="76" mass="9398">MGKCNIDHSKEDVRKKFESQMEWLPEDVCALFDDFLNRERTQEDLNEMFHLLKKYDLAEEEEREERNKKMRFLLLD</sequence>
<gene>
    <name evidence="1" type="ORF">ACFOU2_16260</name>
</gene>
<organism evidence="1 2">
    <name type="scientific">Bacillus songklensis</name>
    <dbReference type="NCBI Taxonomy" id="1069116"/>
    <lineage>
        <taxon>Bacteria</taxon>
        <taxon>Bacillati</taxon>
        <taxon>Bacillota</taxon>
        <taxon>Bacilli</taxon>
        <taxon>Bacillales</taxon>
        <taxon>Bacillaceae</taxon>
        <taxon>Bacillus</taxon>
    </lineage>
</organism>
<protein>
    <recommendedName>
        <fullName evidence="3">Group-specific protein</fullName>
    </recommendedName>
</protein>
<name>A0ABV8B3X2_9BACI</name>